<gene>
    <name evidence="1" type="ORF">ENT17_08365</name>
</gene>
<reference evidence="1" key="1">
    <citation type="journal article" date="2020" name="mSystems">
        <title>Genome- and Community-Level Interaction Insights into Carbon Utilization and Element Cycling Functions of Hydrothermarchaeota in Hydrothermal Sediment.</title>
        <authorList>
            <person name="Zhou Z."/>
            <person name="Liu Y."/>
            <person name="Xu W."/>
            <person name="Pan J."/>
            <person name="Luo Z.H."/>
            <person name="Li M."/>
        </authorList>
    </citation>
    <scope>NUCLEOTIDE SEQUENCE [LARGE SCALE GENOMIC DNA]</scope>
    <source>
        <strain evidence="1">SpSt-556</strain>
    </source>
</reference>
<sequence>MLDLTYQWIIPNRHRSAPAGYCLTVLDFEKAMLKMIADLYLLPVSMYNQGSINGGCMEITWYGHSCFRITERNLASVVTDPYDHRAVGHDPLKLKADIVTVSHAAPGHNYLNGVKGEPFIISGPGEFEIGGVFITGVQTNGHTKKTTDEPRNTLYLIDYNGINVLHLGAINRVPTQTEVETLGPVHIVLVPVGGGSGLNAAKAAEIISLLEPNLVIPMHYATPQSTIKLEPLSKFLKEMGLTAVTTQPSLKVASVNSLPEETQVIVLDPVGN</sequence>
<comment type="caution">
    <text evidence="1">The sequence shown here is derived from an EMBL/GenBank/DDBJ whole genome shotgun (WGS) entry which is preliminary data.</text>
</comment>
<dbReference type="Gene3D" id="3.60.15.10">
    <property type="entry name" value="Ribonuclease Z/Hydroxyacylglutathione hydrolase-like"/>
    <property type="match status" value="1"/>
</dbReference>
<dbReference type="InterPro" id="IPR036866">
    <property type="entry name" value="RibonucZ/Hydroxyglut_hydro"/>
</dbReference>
<name>A0A7C4L283_9CHLR</name>
<accession>A0A7C4L283</accession>
<dbReference type="Pfam" id="PF13483">
    <property type="entry name" value="Lactamase_B_3"/>
    <property type="match status" value="1"/>
</dbReference>
<evidence type="ECO:0000313" key="1">
    <source>
        <dbReference type="EMBL" id="HGS87621.1"/>
    </source>
</evidence>
<dbReference type="EMBL" id="DSXR01000083">
    <property type="protein sequence ID" value="HGS87621.1"/>
    <property type="molecule type" value="Genomic_DNA"/>
</dbReference>
<dbReference type="AlphaFoldDB" id="A0A7C4L283"/>
<dbReference type="PANTHER" id="PTHR39189:SF1">
    <property type="entry name" value="UPF0173 METAL-DEPENDENT HYDROLASE YTKL"/>
    <property type="match status" value="1"/>
</dbReference>
<organism evidence="1">
    <name type="scientific">Bellilinea caldifistulae</name>
    <dbReference type="NCBI Taxonomy" id="360411"/>
    <lineage>
        <taxon>Bacteria</taxon>
        <taxon>Bacillati</taxon>
        <taxon>Chloroflexota</taxon>
        <taxon>Anaerolineae</taxon>
        <taxon>Anaerolineales</taxon>
        <taxon>Anaerolineaceae</taxon>
        <taxon>Bellilinea</taxon>
    </lineage>
</organism>
<dbReference type="SUPFAM" id="SSF56281">
    <property type="entry name" value="Metallo-hydrolase/oxidoreductase"/>
    <property type="match status" value="1"/>
</dbReference>
<dbReference type="PANTHER" id="PTHR39189">
    <property type="entry name" value="UPF0173 METAL-DEPENDENT HYDROLASE YTKL"/>
    <property type="match status" value="1"/>
</dbReference>
<protein>
    <submittedName>
        <fullName evidence="1">Lactamase</fullName>
    </submittedName>
</protein>
<proteinExistence type="predicted"/>